<gene>
    <name evidence="4 5" type="primary">mtnC</name>
    <name evidence="5" type="ORF">E3D00_03625</name>
</gene>
<comment type="similarity">
    <text evidence="4">Belongs to the HAD-like hydrolase superfamily. MasA/MtnC family.</text>
</comment>
<dbReference type="GO" id="GO:0019509">
    <property type="term" value="P:L-methionine salvage from methylthioadenosine"/>
    <property type="evidence" value="ECO:0007669"/>
    <property type="project" value="UniProtKB-UniRule"/>
</dbReference>
<comment type="subunit">
    <text evidence="4">Monomer.</text>
</comment>
<sequence length="226" mass="24750">MIRLVLLDIEGTTLPISFVRDVMFPYAAKALPAVIEDHANPQVVGARADIVVAYPDKDPLTVCQEWMEKDEKAAPLKTLQGIAWKKGFEDGALRASLYPDVVPVLKKWSEAGLRLSIYSSGSIASQKLLYSHTEQGDITSLFDDFFDLSTGSKKEQESYTKIAQASQLKPAEILFLSDIGAELEAAQKAGFQVCQLVRPQDGTVPLGGVKQALDLYDVAQEFDLDA</sequence>
<evidence type="ECO:0000256" key="4">
    <source>
        <dbReference type="HAMAP-Rule" id="MF_01681"/>
    </source>
</evidence>
<dbReference type="InterPro" id="IPR023943">
    <property type="entry name" value="Enolase-ppase_E1"/>
</dbReference>
<dbReference type="AlphaFoldDB" id="A0A4Y6UJV4"/>
<evidence type="ECO:0000313" key="6">
    <source>
        <dbReference type="Proteomes" id="UP000316313"/>
    </source>
</evidence>
<dbReference type="NCBIfam" id="TIGR01691">
    <property type="entry name" value="enolase-ppase"/>
    <property type="match status" value="1"/>
</dbReference>
<keyword evidence="4" id="KW-0479">Metal-binding</keyword>
<keyword evidence="4" id="KW-0460">Magnesium</keyword>
<keyword evidence="6" id="KW-1185">Reference proteome</keyword>
<dbReference type="GO" id="GO:0043716">
    <property type="term" value="F:2-hydroxy-3-keto-5-methylthiopentenyl-1-phosphate phosphatase activity"/>
    <property type="evidence" value="ECO:0007669"/>
    <property type="project" value="UniProtKB-UniRule"/>
</dbReference>
<dbReference type="PRINTS" id="PR00413">
    <property type="entry name" value="HADHALOGNASE"/>
</dbReference>
<organism evidence="5 6">
    <name type="scientific">Swingsia samuiensis</name>
    <dbReference type="NCBI Taxonomy" id="1293412"/>
    <lineage>
        <taxon>Bacteria</taxon>
        <taxon>Pseudomonadati</taxon>
        <taxon>Pseudomonadota</taxon>
        <taxon>Alphaproteobacteria</taxon>
        <taxon>Acetobacterales</taxon>
        <taxon>Acetobacteraceae</taxon>
        <taxon>Swingsia</taxon>
    </lineage>
</organism>
<dbReference type="OrthoDB" id="9797416at2"/>
<dbReference type="EMBL" id="CP038141">
    <property type="protein sequence ID" value="QDH16756.1"/>
    <property type="molecule type" value="Genomic_DNA"/>
</dbReference>
<dbReference type="HAMAP" id="MF_01681">
    <property type="entry name" value="Salvage_MtnC"/>
    <property type="match status" value="1"/>
</dbReference>
<dbReference type="KEGG" id="ssam:E3D00_03625"/>
<keyword evidence="3 4" id="KW-0486">Methionine biosynthesis</keyword>
<dbReference type="RefSeq" id="WP_141460023.1">
    <property type="nucleotide sequence ID" value="NZ_CP038141.1"/>
</dbReference>
<comment type="function">
    <text evidence="4">Bifunctional enzyme that catalyzes the enolization of 2,3-diketo-5-methylthiopentyl-1-phosphate (DK-MTP-1-P) into the intermediate 2-hydroxy-3-keto-5-methylthiopentenyl-1-phosphate (HK-MTPenyl-1-P), which is then dephosphorylated to form the acireductone 1,2-dihydroxy-3-keto-5-methylthiopentene (DHK-MTPene).</text>
</comment>
<evidence type="ECO:0000313" key="5">
    <source>
        <dbReference type="EMBL" id="QDH16756.1"/>
    </source>
</evidence>
<dbReference type="InterPro" id="IPR006439">
    <property type="entry name" value="HAD-SF_hydro_IA"/>
</dbReference>
<keyword evidence="1 4" id="KW-0028">Amino-acid biosynthesis</keyword>
<dbReference type="InterPro" id="IPR036412">
    <property type="entry name" value="HAD-like_sf"/>
</dbReference>
<dbReference type="UniPathway" id="UPA00904">
    <property type="reaction ID" value="UER00876"/>
</dbReference>
<evidence type="ECO:0000256" key="2">
    <source>
        <dbReference type="ARBA" id="ARBA00022801"/>
    </source>
</evidence>
<dbReference type="CDD" id="cd01629">
    <property type="entry name" value="HAD_EP"/>
    <property type="match status" value="1"/>
</dbReference>
<protein>
    <recommendedName>
        <fullName evidence="4">Enolase-phosphatase E1</fullName>
        <ecNumber evidence="4">3.1.3.77</ecNumber>
    </recommendedName>
    <alternativeName>
        <fullName evidence="4">2,3-diketo-5-methylthio-1-phosphopentane phosphatase</fullName>
    </alternativeName>
</protein>
<dbReference type="Proteomes" id="UP000316313">
    <property type="component" value="Chromosome"/>
</dbReference>
<name>A0A4Y6UJV4_9PROT</name>
<dbReference type="PANTHER" id="PTHR20371:SF1">
    <property type="entry name" value="ENOLASE-PHOSPHATASE E1"/>
    <property type="match status" value="1"/>
</dbReference>
<comment type="pathway">
    <text evidence="4">Amino-acid biosynthesis; L-methionine biosynthesis via salvage pathway; L-methionine from S-methyl-5-thio-alpha-D-ribose 1-phosphate: step 3/6.</text>
</comment>
<dbReference type="SFLD" id="SFLDG01129">
    <property type="entry name" value="C1.5:_HAD__Beta-PGM__Phosphata"/>
    <property type="match status" value="1"/>
</dbReference>
<dbReference type="Gene3D" id="3.40.50.1000">
    <property type="entry name" value="HAD superfamily/HAD-like"/>
    <property type="match status" value="1"/>
</dbReference>
<dbReference type="SFLD" id="SFLDF00044">
    <property type="entry name" value="enolase-phosphatase"/>
    <property type="match status" value="1"/>
</dbReference>
<dbReference type="SFLD" id="SFLDG01133">
    <property type="entry name" value="C1.5.4:_Enolase-phosphatase_Li"/>
    <property type="match status" value="1"/>
</dbReference>
<dbReference type="NCBIfam" id="TIGR01549">
    <property type="entry name" value="HAD-SF-IA-v1"/>
    <property type="match status" value="1"/>
</dbReference>
<reference evidence="5 6" key="1">
    <citation type="submission" date="2019-03" db="EMBL/GenBank/DDBJ databases">
        <title>The complete genome sequence of Swingsia samuiensis NBRC107927(T).</title>
        <authorList>
            <person name="Chua K.-O."/>
            <person name="Chan K.-G."/>
            <person name="See-Too W.-S."/>
        </authorList>
    </citation>
    <scope>NUCLEOTIDE SEQUENCE [LARGE SCALE GENOMIC DNA]</scope>
    <source>
        <strain evidence="5 6">AH83</strain>
    </source>
</reference>
<dbReference type="EC" id="3.1.3.77" evidence="4"/>
<accession>A0A4Y6UJV4</accession>
<evidence type="ECO:0000256" key="1">
    <source>
        <dbReference type="ARBA" id="ARBA00022605"/>
    </source>
</evidence>
<dbReference type="Gene3D" id="1.10.720.60">
    <property type="match status" value="1"/>
</dbReference>
<dbReference type="SUPFAM" id="SSF56784">
    <property type="entry name" value="HAD-like"/>
    <property type="match status" value="1"/>
</dbReference>
<dbReference type="NCBIfam" id="TIGR01509">
    <property type="entry name" value="HAD-SF-IA-v3"/>
    <property type="match status" value="1"/>
</dbReference>
<dbReference type="GO" id="GO:0043874">
    <property type="term" value="F:acireductone synthase activity"/>
    <property type="evidence" value="ECO:0007669"/>
    <property type="project" value="UniProtKB-EC"/>
</dbReference>
<dbReference type="InterPro" id="IPR023214">
    <property type="entry name" value="HAD_sf"/>
</dbReference>
<keyword evidence="2 4" id="KW-0378">Hydrolase</keyword>
<comment type="cofactor">
    <cofactor evidence="4">
        <name>Mg(2+)</name>
        <dbReference type="ChEBI" id="CHEBI:18420"/>
    </cofactor>
    <text evidence="4">Binds 1 Mg(2+) ion per subunit.</text>
</comment>
<comment type="catalytic activity">
    <reaction evidence="4">
        <text>5-methylsulfanyl-2,3-dioxopentyl phosphate + H2O = 1,2-dihydroxy-5-(methylsulfanyl)pent-1-en-3-one + phosphate</text>
        <dbReference type="Rhea" id="RHEA:21700"/>
        <dbReference type="ChEBI" id="CHEBI:15377"/>
        <dbReference type="ChEBI" id="CHEBI:43474"/>
        <dbReference type="ChEBI" id="CHEBI:49252"/>
        <dbReference type="ChEBI" id="CHEBI:58828"/>
        <dbReference type="EC" id="3.1.3.77"/>
    </reaction>
</comment>
<dbReference type="SFLD" id="SFLDS00003">
    <property type="entry name" value="Haloacid_Dehalogenase"/>
    <property type="match status" value="1"/>
</dbReference>
<evidence type="ECO:0000256" key="3">
    <source>
        <dbReference type="ARBA" id="ARBA00023167"/>
    </source>
</evidence>
<proteinExistence type="inferred from homology"/>
<comment type="pathway">
    <text evidence="4">Amino-acid biosynthesis; L-methionine biosynthesis via salvage pathway; L-methionine from S-methyl-5-thio-alpha-D-ribose 1-phosphate: step 4/6.</text>
</comment>
<dbReference type="GO" id="GO:0043715">
    <property type="term" value="F:2,3-diketo-5-methylthiopentyl-1-phosphate enolase activity"/>
    <property type="evidence" value="ECO:0007669"/>
    <property type="project" value="UniProtKB-UniRule"/>
</dbReference>
<dbReference type="Pfam" id="PF00702">
    <property type="entry name" value="Hydrolase"/>
    <property type="match status" value="1"/>
</dbReference>
<dbReference type="PANTHER" id="PTHR20371">
    <property type="entry name" value="ENOLASE-PHOSPHATASE E1"/>
    <property type="match status" value="1"/>
</dbReference>
<dbReference type="GO" id="GO:0000287">
    <property type="term" value="F:magnesium ion binding"/>
    <property type="evidence" value="ECO:0007669"/>
    <property type="project" value="UniProtKB-UniRule"/>
</dbReference>